<name>A0A316EHR0_9BACT</name>
<dbReference type="OrthoDB" id="9156397at2"/>
<evidence type="ECO:0000313" key="1">
    <source>
        <dbReference type="EMBL" id="PWK29301.1"/>
    </source>
</evidence>
<dbReference type="EMBL" id="QGGO01000001">
    <property type="protein sequence ID" value="PWK29301.1"/>
    <property type="molecule type" value="Genomic_DNA"/>
</dbReference>
<dbReference type="RefSeq" id="WP_109740932.1">
    <property type="nucleotide sequence ID" value="NZ_QGGO01000001.1"/>
</dbReference>
<gene>
    <name evidence="1" type="ORF">LV89_00141</name>
</gene>
<proteinExistence type="predicted"/>
<organism evidence="1 2">
    <name type="scientific">Arcicella aurantiaca</name>
    <dbReference type="NCBI Taxonomy" id="591202"/>
    <lineage>
        <taxon>Bacteria</taxon>
        <taxon>Pseudomonadati</taxon>
        <taxon>Bacteroidota</taxon>
        <taxon>Cytophagia</taxon>
        <taxon>Cytophagales</taxon>
        <taxon>Flectobacillaceae</taxon>
        <taxon>Arcicella</taxon>
    </lineage>
</organism>
<dbReference type="AlphaFoldDB" id="A0A316EHR0"/>
<keyword evidence="2" id="KW-1185">Reference proteome</keyword>
<dbReference type="Proteomes" id="UP000245489">
    <property type="component" value="Unassembled WGS sequence"/>
</dbReference>
<evidence type="ECO:0000313" key="2">
    <source>
        <dbReference type="Proteomes" id="UP000245489"/>
    </source>
</evidence>
<sequence>MPIYNTKKLDSIIKHYKANSRKREDKHIEFCVGQNSLTDAIDIAAKAIDENNKIHFHQRRVGRTELDTFAKSLVSFESDIEKALTFDDIFEITKRAKTEGINELALFDTALRIGNFLKILPQKVYLTSSTRTGAENLLGHLFDKTSLTIEDFPAPFNRPDLSTTEIEDILHIYKDELEYCVK</sequence>
<accession>A0A316EHR0</accession>
<reference evidence="1 2" key="1">
    <citation type="submission" date="2018-05" db="EMBL/GenBank/DDBJ databases">
        <title>Genomic Encyclopedia of Archaeal and Bacterial Type Strains, Phase II (KMG-II): from individual species to whole genera.</title>
        <authorList>
            <person name="Goeker M."/>
        </authorList>
    </citation>
    <scope>NUCLEOTIDE SEQUENCE [LARGE SCALE GENOMIC DNA]</scope>
    <source>
        <strain evidence="1 2">DSM 22214</strain>
    </source>
</reference>
<comment type="caution">
    <text evidence="1">The sequence shown here is derived from an EMBL/GenBank/DDBJ whole genome shotgun (WGS) entry which is preliminary data.</text>
</comment>
<protein>
    <submittedName>
        <fullName evidence="1">Uncharacterized protein</fullName>
    </submittedName>
</protein>